<evidence type="ECO:0000256" key="1">
    <source>
        <dbReference type="SAM" id="MobiDB-lite"/>
    </source>
</evidence>
<dbReference type="AlphaFoldDB" id="A0A0B6XWJ9"/>
<organism evidence="2">
    <name type="scientific">Arion vulgaris</name>
    <dbReference type="NCBI Taxonomy" id="1028688"/>
    <lineage>
        <taxon>Eukaryota</taxon>
        <taxon>Metazoa</taxon>
        <taxon>Spiralia</taxon>
        <taxon>Lophotrochozoa</taxon>
        <taxon>Mollusca</taxon>
        <taxon>Gastropoda</taxon>
        <taxon>Heterobranchia</taxon>
        <taxon>Euthyneura</taxon>
        <taxon>Panpulmonata</taxon>
        <taxon>Eupulmonata</taxon>
        <taxon>Stylommatophora</taxon>
        <taxon>Helicina</taxon>
        <taxon>Arionoidea</taxon>
        <taxon>Arionidae</taxon>
        <taxon>Arion</taxon>
    </lineage>
</organism>
<feature type="compositionally biased region" description="Basic and acidic residues" evidence="1">
    <location>
        <begin position="91"/>
        <end position="102"/>
    </location>
</feature>
<dbReference type="EMBL" id="HACG01001414">
    <property type="protein sequence ID" value="CEK48279.1"/>
    <property type="molecule type" value="Transcribed_RNA"/>
</dbReference>
<name>A0A0B6XWJ9_9EUPU</name>
<protein>
    <submittedName>
        <fullName evidence="2">Uncharacterized protein</fullName>
    </submittedName>
</protein>
<accession>A0A0B6XWJ9</accession>
<feature type="compositionally biased region" description="Low complexity" evidence="1">
    <location>
        <begin position="75"/>
        <end position="85"/>
    </location>
</feature>
<feature type="region of interest" description="Disordered" evidence="1">
    <location>
        <begin position="37"/>
        <end position="102"/>
    </location>
</feature>
<feature type="compositionally biased region" description="Polar residues" evidence="1">
    <location>
        <begin position="63"/>
        <end position="74"/>
    </location>
</feature>
<evidence type="ECO:0000313" key="2">
    <source>
        <dbReference type="EMBL" id="CEK48279.1"/>
    </source>
</evidence>
<gene>
    <name evidence="2" type="primary">ORF3531</name>
</gene>
<feature type="non-terminal residue" evidence="2">
    <location>
        <position position="102"/>
    </location>
</feature>
<feature type="non-terminal residue" evidence="2">
    <location>
        <position position="1"/>
    </location>
</feature>
<reference evidence="2" key="1">
    <citation type="submission" date="2014-12" db="EMBL/GenBank/DDBJ databases">
        <title>Insight into the proteome of Arion vulgaris.</title>
        <authorList>
            <person name="Aradska J."/>
            <person name="Bulat T."/>
            <person name="Smidak R."/>
            <person name="Sarate P."/>
            <person name="Gangsoo J."/>
            <person name="Sialana F."/>
            <person name="Bilban M."/>
            <person name="Lubec G."/>
        </authorList>
    </citation>
    <scope>NUCLEOTIDE SEQUENCE</scope>
    <source>
        <tissue evidence="2">Skin</tissue>
    </source>
</reference>
<sequence length="102" mass="11144">GNKINSSSLTEPVCINILPKETPTATTCSRDISLRFKSPMQKLSGHSSHSSSTKRVERIELKPSNNSRSLHNQHVSVSGVDGSSVKNSRSHSAENRQRETTS</sequence>
<proteinExistence type="predicted"/>